<evidence type="ECO:0000256" key="4">
    <source>
        <dbReference type="ARBA" id="ARBA00022723"/>
    </source>
</evidence>
<dbReference type="SMART" id="SM00493">
    <property type="entry name" value="TOPRIM"/>
    <property type="match status" value="1"/>
</dbReference>
<dbReference type="CDD" id="cd00186">
    <property type="entry name" value="TOP1Ac"/>
    <property type="match status" value="1"/>
</dbReference>
<comment type="catalytic activity">
    <reaction evidence="1">
        <text>ATP-independent breakage of single-stranded DNA, followed by passage and rejoining.</text>
        <dbReference type="EC" id="5.6.2.1"/>
    </reaction>
</comment>
<dbReference type="PROSITE" id="PS50880">
    <property type="entry name" value="TOPRIM"/>
    <property type="match status" value="1"/>
</dbReference>
<dbReference type="InterPro" id="IPR013825">
    <property type="entry name" value="Topo_IA_cen_sub2"/>
</dbReference>
<dbReference type="GO" id="GO:0006310">
    <property type="term" value="P:DNA recombination"/>
    <property type="evidence" value="ECO:0007669"/>
    <property type="project" value="TreeGrafter"/>
</dbReference>
<dbReference type="Pfam" id="PF01751">
    <property type="entry name" value="Toprim"/>
    <property type="match status" value="1"/>
</dbReference>
<name>A0A109ULF2_9GAMM</name>
<reference evidence="16 17" key="2">
    <citation type="submission" date="2016-02" db="EMBL/GenBank/DDBJ databases">
        <authorList>
            <person name="Wen L."/>
            <person name="He K."/>
            <person name="Yang H."/>
        </authorList>
    </citation>
    <scope>NUCLEOTIDE SEQUENCE [LARGE SCALE GENOMIC DNA]</scope>
    <source>
        <strain evidence="16 17">AGD 8-3</strain>
    </source>
</reference>
<dbReference type="Gene3D" id="2.70.20.10">
    <property type="entry name" value="Topoisomerase I, domain 3"/>
    <property type="match status" value="1"/>
</dbReference>
<dbReference type="GO" id="GO:0046872">
    <property type="term" value="F:metal ion binding"/>
    <property type="evidence" value="ECO:0007669"/>
    <property type="project" value="UniProtKB-KW"/>
</dbReference>
<evidence type="ECO:0000256" key="7">
    <source>
        <dbReference type="ARBA" id="ARBA00023125"/>
    </source>
</evidence>
<dbReference type="Gene3D" id="1.10.460.10">
    <property type="entry name" value="Topoisomerase I, domain 2"/>
    <property type="match status" value="1"/>
</dbReference>
<dbReference type="EMBL" id="CP014226">
    <property type="protein sequence ID" value="AMD00426.1"/>
    <property type="molecule type" value="Genomic_DNA"/>
</dbReference>
<evidence type="ECO:0000256" key="8">
    <source>
        <dbReference type="ARBA" id="ARBA00023235"/>
    </source>
</evidence>
<dbReference type="SMART" id="SM00437">
    <property type="entry name" value="TOP1Ac"/>
    <property type="match status" value="1"/>
</dbReference>
<dbReference type="EC" id="5.6.2.1" evidence="3"/>
<evidence type="ECO:0000256" key="1">
    <source>
        <dbReference type="ARBA" id="ARBA00000213"/>
    </source>
</evidence>
<dbReference type="GO" id="GO:0003677">
    <property type="term" value="F:DNA binding"/>
    <property type="evidence" value="ECO:0007669"/>
    <property type="project" value="UniProtKB-KW"/>
</dbReference>
<dbReference type="InterPro" id="IPR006171">
    <property type="entry name" value="TOPRIM_dom"/>
</dbReference>
<feature type="compositionally biased region" description="Basic residues" evidence="13">
    <location>
        <begin position="655"/>
        <end position="675"/>
    </location>
</feature>
<keyword evidence="6" id="KW-0799">Topoisomerase</keyword>
<protein>
    <recommendedName>
        <fullName evidence="3">DNA topoisomerase</fullName>
        <ecNumber evidence="3">5.6.2.1</ecNumber>
    </recommendedName>
    <alternativeName>
        <fullName evidence="12">Omega-protein</fullName>
    </alternativeName>
    <alternativeName>
        <fullName evidence="11">Relaxing enzyme</fullName>
    </alternativeName>
    <alternativeName>
        <fullName evidence="9">Swivelase</fullName>
    </alternativeName>
    <alternativeName>
        <fullName evidence="10">Untwisting enzyme</fullName>
    </alternativeName>
</protein>
<dbReference type="GO" id="GO:0003917">
    <property type="term" value="F:DNA topoisomerase type I (single strand cut, ATP-independent) activity"/>
    <property type="evidence" value="ECO:0007669"/>
    <property type="project" value="UniProtKB-EC"/>
</dbReference>
<dbReference type="GO" id="GO:0043597">
    <property type="term" value="C:cytoplasmic replication fork"/>
    <property type="evidence" value="ECO:0007669"/>
    <property type="project" value="TreeGrafter"/>
</dbReference>
<evidence type="ECO:0000256" key="10">
    <source>
        <dbReference type="ARBA" id="ARBA00031985"/>
    </source>
</evidence>
<evidence type="ECO:0000256" key="12">
    <source>
        <dbReference type="ARBA" id="ARBA00032877"/>
    </source>
</evidence>
<reference evidence="16 17" key="1">
    <citation type="journal article" date="2016" name="Genome Announc.">
        <title>Draft Genome Sequence of 'Halomonas chromatireducens' Strain AGD 8-3, a Haloalkaliphilic Chromate- and Selenite-Reducing Gammaproteobacterium.</title>
        <authorList>
            <person name="Sharko F.S."/>
            <person name="Shapovalova A.A."/>
            <person name="Tsygankova S.V."/>
            <person name="Komova A.V."/>
            <person name="Boulygina E.S."/>
            <person name="Teslyuk A.B."/>
            <person name="Gotovtsev P.M."/>
            <person name="Namsaraev Z.B."/>
            <person name="Khijniak T.V."/>
            <person name="Nedoluzhko A.V."/>
            <person name="Vasilov R.G."/>
        </authorList>
    </citation>
    <scope>NUCLEOTIDE SEQUENCE [LARGE SCALE GENOMIC DNA]</scope>
    <source>
        <strain evidence="16 17">AGD 8-3</strain>
    </source>
</reference>
<evidence type="ECO:0000256" key="5">
    <source>
        <dbReference type="ARBA" id="ARBA00022842"/>
    </source>
</evidence>
<evidence type="ECO:0000313" key="16">
    <source>
        <dbReference type="EMBL" id="AMD00426.1"/>
    </source>
</evidence>
<evidence type="ECO:0000259" key="15">
    <source>
        <dbReference type="PROSITE" id="PS52039"/>
    </source>
</evidence>
<keyword evidence="17" id="KW-1185">Reference proteome</keyword>
<dbReference type="InterPro" id="IPR000380">
    <property type="entry name" value="Topo_IA"/>
</dbReference>
<feature type="domain" description="Topo IA-type catalytic" evidence="15">
    <location>
        <begin position="183"/>
        <end position="625"/>
    </location>
</feature>
<keyword evidence="7" id="KW-0238">DNA-binding</keyword>
<evidence type="ECO:0000256" key="11">
    <source>
        <dbReference type="ARBA" id="ARBA00032235"/>
    </source>
</evidence>
<dbReference type="PRINTS" id="PR00417">
    <property type="entry name" value="PRTPISMRASEI"/>
</dbReference>
<evidence type="ECO:0000256" key="3">
    <source>
        <dbReference type="ARBA" id="ARBA00012891"/>
    </source>
</evidence>
<dbReference type="InterPro" id="IPR013824">
    <property type="entry name" value="Topo_IA_cen_sub1"/>
</dbReference>
<dbReference type="PROSITE" id="PS00396">
    <property type="entry name" value="TOPO_IA_1"/>
    <property type="match status" value="1"/>
</dbReference>
<dbReference type="Gene3D" id="1.10.290.10">
    <property type="entry name" value="Topoisomerase I, domain 4"/>
    <property type="match status" value="1"/>
</dbReference>
<dbReference type="NCBIfam" id="NF005829">
    <property type="entry name" value="PRK07726.1"/>
    <property type="match status" value="1"/>
</dbReference>
<dbReference type="SUPFAM" id="SSF56712">
    <property type="entry name" value="Prokaryotic type I DNA topoisomerase"/>
    <property type="match status" value="1"/>
</dbReference>
<comment type="similarity">
    <text evidence="2">Belongs to the type IA topoisomerase family.</text>
</comment>
<dbReference type="SMART" id="SM00436">
    <property type="entry name" value="TOP1Bc"/>
    <property type="match status" value="1"/>
</dbReference>
<dbReference type="Proteomes" id="UP000063387">
    <property type="component" value="Chromosome"/>
</dbReference>
<dbReference type="InterPro" id="IPR005738">
    <property type="entry name" value="TopoIII"/>
</dbReference>
<dbReference type="PANTHER" id="PTHR11390">
    <property type="entry name" value="PROKARYOTIC DNA TOPOISOMERASE"/>
    <property type="match status" value="1"/>
</dbReference>
<dbReference type="FunFam" id="1.10.290.10:FF:000004">
    <property type="entry name" value="DNA topoisomerase 3"/>
    <property type="match status" value="1"/>
</dbReference>
<dbReference type="InterPro" id="IPR003602">
    <property type="entry name" value="Topo_IA_DNA-bd_dom"/>
</dbReference>
<sequence length="675" mass="74950">MIQELYNDKSGRDLADNLHYCKNIHTLNSCGADMRLIIAEKPSLARAIADALPGSTRREEGALHAGDTVVTWCLGHLLEQAPPDAYDPAYKQWRLDHLPILPERWKLAPRPKARGQLAAIRRLLKSAREVVHAGDPDREGQLLVQEVIEHLGWKGPVSRLLVSDLNRPAVARALTRLEDNSRYHALYRAAESRARADWLYGINLTRAWTLTGRQAGHDGVLSVGRVQTPVLGLVVRRDAEIRDFVPYPFHVLWVDIAVSGGQLRAWWQPAETQRLDEQGRLLERPPAEALAARLPGAEGHLASLDARQKRQAAPLPYSLSALQVDAARRFGLSAKGVLDICQRLYERHKLITYPRSDCRYLPEDHLAQARRTLESACHSDATLQQWFAGADFTLRSKAWNDKKVGAHHALSPTGKPADLGRLEKAEADVFRLIARNVLAQFYPALETREVKAEFVILDERFRASGQVLLQPGWKPLFTTRDEAPPLPPLSEGEACRVTDCAVEDRETRPPEPFTDASLIKAMMNIARYVDDPAVRRTLREHDGLGTEATRAGIIETLLERGYLVRCNKALRATRLGSGLIASLPEAASRPERTALWEQRLGAIAEQDADPAPFMTSLIADLQALLASADAARLRSAMAEARGEAGPTVSASRGRSSGKPRRSRSRAAPTRKRRTS</sequence>
<dbReference type="PANTHER" id="PTHR11390:SF21">
    <property type="entry name" value="DNA TOPOISOMERASE 3-ALPHA"/>
    <property type="match status" value="1"/>
</dbReference>
<dbReference type="PATRIC" id="fig|507626.3.peg.1344"/>
<dbReference type="NCBIfam" id="TIGR01056">
    <property type="entry name" value="topB"/>
    <property type="match status" value="1"/>
</dbReference>
<dbReference type="Gene3D" id="3.40.50.140">
    <property type="match status" value="1"/>
</dbReference>
<dbReference type="Pfam" id="PF01131">
    <property type="entry name" value="Topoisom_bac"/>
    <property type="match status" value="1"/>
</dbReference>
<evidence type="ECO:0000313" key="17">
    <source>
        <dbReference type="Proteomes" id="UP000063387"/>
    </source>
</evidence>
<evidence type="ECO:0000256" key="2">
    <source>
        <dbReference type="ARBA" id="ARBA00009446"/>
    </source>
</evidence>
<gene>
    <name evidence="16" type="primary">topB</name>
    <name evidence="16" type="ORF">LOKO_01358</name>
</gene>
<evidence type="ECO:0000256" key="13">
    <source>
        <dbReference type="SAM" id="MobiDB-lite"/>
    </source>
</evidence>
<proteinExistence type="inferred from homology"/>
<keyword evidence="4" id="KW-0479">Metal-binding</keyword>
<organism evidence="16 17">
    <name type="scientific">Halomonas chromatireducens</name>
    <dbReference type="NCBI Taxonomy" id="507626"/>
    <lineage>
        <taxon>Bacteria</taxon>
        <taxon>Pseudomonadati</taxon>
        <taxon>Pseudomonadota</taxon>
        <taxon>Gammaproteobacteria</taxon>
        <taxon>Oceanospirillales</taxon>
        <taxon>Halomonadaceae</taxon>
        <taxon>Halomonas</taxon>
    </lineage>
</organism>
<dbReference type="InterPro" id="IPR034144">
    <property type="entry name" value="TOPRIM_TopoIII"/>
</dbReference>
<feature type="domain" description="Toprim" evidence="14">
    <location>
        <begin position="34"/>
        <end position="166"/>
    </location>
</feature>
<dbReference type="AlphaFoldDB" id="A0A109ULF2"/>
<dbReference type="InterPro" id="IPR013826">
    <property type="entry name" value="Topo_IA_cen_sub3"/>
</dbReference>
<dbReference type="CDD" id="cd03362">
    <property type="entry name" value="TOPRIM_TopoIA_TopoIII"/>
    <property type="match status" value="1"/>
</dbReference>
<dbReference type="InterPro" id="IPR003601">
    <property type="entry name" value="Topo_IA_2"/>
</dbReference>
<evidence type="ECO:0000259" key="14">
    <source>
        <dbReference type="PROSITE" id="PS50880"/>
    </source>
</evidence>
<keyword evidence="8 16" id="KW-0413">Isomerase</keyword>
<keyword evidence="5" id="KW-0460">Magnesium</keyword>
<dbReference type="GO" id="GO:0006281">
    <property type="term" value="P:DNA repair"/>
    <property type="evidence" value="ECO:0007669"/>
    <property type="project" value="TreeGrafter"/>
</dbReference>
<evidence type="ECO:0000256" key="6">
    <source>
        <dbReference type="ARBA" id="ARBA00023029"/>
    </source>
</evidence>
<dbReference type="STRING" id="507626.LOKO_01358"/>
<dbReference type="InterPro" id="IPR023406">
    <property type="entry name" value="Topo_IA_AS"/>
</dbReference>
<evidence type="ECO:0000256" key="9">
    <source>
        <dbReference type="ARBA" id="ARBA00030003"/>
    </source>
</evidence>
<feature type="region of interest" description="Disordered" evidence="13">
    <location>
        <begin position="636"/>
        <end position="675"/>
    </location>
</feature>
<accession>A0A109ULF2</accession>
<dbReference type="FunFam" id="3.40.50.140:FF:000004">
    <property type="entry name" value="DNA topoisomerase 3"/>
    <property type="match status" value="1"/>
</dbReference>
<dbReference type="InterPro" id="IPR013497">
    <property type="entry name" value="Topo_IA_cen"/>
</dbReference>
<dbReference type="PROSITE" id="PS52039">
    <property type="entry name" value="TOPO_IA_2"/>
    <property type="match status" value="1"/>
</dbReference>
<dbReference type="InterPro" id="IPR023405">
    <property type="entry name" value="Topo_IA_core_domain"/>
</dbReference>
<dbReference type="KEGG" id="hco:LOKO_01358"/>
<dbReference type="GO" id="GO:0006265">
    <property type="term" value="P:DNA topological change"/>
    <property type="evidence" value="ECO:0007669"/>
    <property type="project" value="InterPro"/>
</dbReference>